<dbReference type="AlphaFoldDB" id="A0A9P6TTP5"/>
<evidence type="ECO:0000313" key="1">
    <source>
        <dbReference type="EMBL" id="KAG0239481.1"/>
    </source>
</evidence>
<dbReference type="Proteomes" id="UP000726737">
    <property type="component" value="Unassembled WGS sequence"/>
</dbReference>
<sequence>LLKPRRTPVQVMIYNPFDAPLYIKKMRAVNFWRGKEFGVVDENVGMTIPPKSTVLSPTVTMVSPSGLGFSTNMALPFMNAYAGLLIGAAVEVPFDIQATIVAAIGGPDGYEGNVVYTQSD</sequence>
<protein>
    <submittedName>
        <fullName evidence="1">Uncharacterized protein</fullName>
    </submittedName>
</protein>
<keyword evidence="2" id="KW-1185">Reference proteome</keyword>
<evidence type="ECO:0000313" key="2">
    <source>
        <dbReference type="Proteomes" id="UP000726737"/>
    </source>
</evidence>
<proteinExistence type="predicted"/>
<name>A0A9P6TTP5_9FUNG</name>
<dbReference type="OrthoDB" id="2437907at2759"/>
<accession>A0A9P6TTP5</accession>
<feature type="non-terminal residue" evidence="1">
    <location>
        <position position="120"/>
    </location>
</feature>
<dbReference type="EMBL" id="JAAAJA010002550">
    <property type="protein sequence ID" value="KAG0239481.1"/>
    <property type="molecule type" value="Genomic_DNA"/>
</dbReference>
<reference evidence="1" key="1">
    <citation type="journal article" date="2020" name="Fungal Divers.">
        <title>Resolving the Mortierellaceae phylogeny through synthesis of multi-gene phylogenetics and phylogenomics.</title>
        <authorList>
            <person name="Vandepol N."/>
            <person name="Liber J."/>
            <person name="Desiro A."/>
            <person name="Na H."/>
            <person name="Kennedy M."/>
            <person name="Barry K."/>
            <person name="Grigoriev I.V."/>
            <person name="Miller A.N."/>
            <person name="O'Donnell K."/>
            <person name="Stajich J.E."/>
            <person name="Bonito G."/>
        </authorList>
    </citation>
    <scope>NUCLEOTIDE SEQUENCE</scope>
    <source>
        <strain evidence="1">KOD948</strain>
    </source>
</reference>
<feature type="non-terminal residue" evidence="1">
    <location>
        <position position="1"/>
    </location>
</feature>
<comment type="caution">
    <text evidence="1">The sequence shown here is derived from an EMBL/GenBank/DDBJ whole genome shotgun (WGS) entry which is preliminary data.</text>
</comment>
<organism evidence="1 2">
    <name type="scientific">Mortierella polycephala</name>
    <dbReference type="NCBI Taxonomy" id="41804"/>
    <lineage>
        <taxon>Eukaryota</taxon>
        <taxon>Fungi</taxon>
        <taxon>Fungi incertae sedis</taxon>
        <taxon>Mucoromycota</taxon>
        <taxon>Mortierellomycotina</taxon>
        <taxon>Mortierellomycetes</taxon>
        <taxon>Mortierellales</taxon>
        <taxon>Mortierellaceae</taxon>
        <taxon>Mortierella</taxon>
    </lineage>
</organism>
<gene>
    <name evidence="1" type="ORF">BG011_003918</name>
</gene>